<dbReference type="PANTHER" id="PTHR33602:SF1">
    <property type="entry name" value="REGULATORY PROTEIN RECX FAMILY PROTEIN"/>
    <property type="match status" value="1"/>
</dbReference>
<comment type="similarity">
    <text evidence="2 5">Belongs to the RecX family.</text>
</comment>
<name>A0A1H6Z6K8_9MICO</name>
<feature type="region of interest" description="Disordered" evidence="6">
    <location>
        <begin position="1"/>
        <end position="31"/>
    </location>
</feature>
<dbReference type="GO" id="GO:0005737">
    <property type="term" value="C:cytoplasm"/>
    <property type="evidence" value="ECO:0007669"/>
    <property type="project" value="UniProtKB-SubCell"/>
</dbReference>
<dbReference type="AlphaFoldDB" id="A0A1H6Z6K8"/>
<organism evidence="10 11">
    <name type="scientific">Demequina mangrovi</name>
    <dbReference type="NCBI Taxonomy" id="1043493"/>
    <lineage>
        <taxon>Bacteria</taxon>
        <taxon>Bacillati</taxon>
        <taxon>Actinomycetota</taxon>
        <taxon>Actinomycetes</taxon>
        <taxon>Micrococcales</taxon>
        <taxon>Demequinaceae</taxon>
        <taxon>Demequina</taxon>
    </lineage>
</organism>
<evidence type="ECO:0000256" key="6">
    <source>
        <dbReference type="SAM" id="MobiDB-lite"/>
    </source>
</evidence>
<dbReference type="STRING" id="1043493.SAMN05421637_1931"/>
<proteinExistence type="inferred from homology"/>
<feature type="domain" description="RecX second three-helical" evidence="7">
    <location>
        <begin position="79"/>
        <end position="120"/>
    </location>
</feature>
<evidence type="ECO:0000313" key="10">
    <source>
        <dbReference type="EMBL" id="SEJ47634.1"/>
    </source>
</evidence>
<dbReference type="PANTHER" id="PTHR33602">
    <property type="entry name" value="REGULATORY PROTEIN RECX FAMILY PROTEIN"/>
    <property type="match status" value="1"/>
</dbReference>
<dbReference type="RefSeq" id="WP_042214338.1">
    <property type="nucleotide sequence ID" value="NZ_BBLU01000006.1"/>
</dbReference>
<dbReference type="Proteomes" id="UP000183315">
    <property type="component" value="Unassembled WGS sequence"/>
</dbReference>
<keyword evidence="4 5" id="KW-0963">Cytoplasm</keyword>
<accession>A0A1H6Z6K8</accession>
<evidence type="ECO:0000259" key="8">
    <source>
        <dbReference type="Pfam" id="PF21981"/>
    </source>
</evidence>
<dbReference type="Pfam" id="PF02631">
    <property type="entry name" value="RecX_HTH2"/>
    <property type="match status" value="1"/>
</dbReference>
<gene>
    <name evidence="5" type="primary">recX</name>
    <name evidence="10" type="ORF">SAMN05421637_1931</name>
</gene>
<dbReference type="Gene3D" id="1.10.10.10">
    <property type="entry name" value="Winged helix-like DNA-binding domain superfamily/Winged helix DNA-binding domain"/>
    <property type="match status" value="1"/>
</dbReference>
<evidence type="ECO:0000259" key="7">
    <source>
        <dbReference type="Pfam" id="PF02631"/>
    </source>
</evidence>
<protein>
    <recommendedName>
        <fullName evidence="3 5">Regulatory protein RecX</fullName>
    </recommendedName>
</protein>
<dbReference type="InterPro" id="IPR053925">
    <property type="entry name" value="RecX_HTH_3rd"/>
</dbReference>
<comment type="function">
    <text evidence="5">Modulates RecA activity.</text>
</comment>
<dbReference type="HAMAP" id="MF_01114">
    <property type="entry name" value="RecX"/>
    <property type="match status" value="1"/>
</dbReference>
<dbReference type="OrthoDB" id="5244465at2"/>
<evidence type="ECO:0000313" key="11">
    <source>
        <dbReference type="Proteomes" id="UP000183315"/>
    </source>
</evidence>
<feature type="domain" description="RecX third three-helical" evidence="8">
    <location>
        <begin position="127"/>
        <end position="170"/>
    </location>
</feature>
<sequence>MSETSDRPRGRRYRRPRGESPEDLEPITDPEKAREIALGVLTRASRSAAQLREKLISRRVEPGLADEIVARYIEVGLVDDAGLAATIVRTRHSERGQSRRAIRMELARKGFEPDHIDGALDQIDDEDERERAGELARRRWQQLAAHPVDVRTRRVVAMLGRKGYPSSLAFALVSDLRRADDEDGGC</sequence>
<feature type="domain" description="RecX first three-helical" evidence="9">
    <location>
        <begin position="33"/>
        <end position="71"/>
    </location>
</feature>
<comment type="subcellular location">
    <subcellularLocation>
        <location evidence="1 5">Cytoplasm</location>
    </subcellularLocation>
</comment>
<dbReference type="Pfam" id="PF21981">
    <property type="entry name" value="RecX_HTH3"/>
    <property type="match status" value="1"/>
</dbReference>
<evidence type="ECO:0000256" key="4">
    <source>
        <dbReference type="ARBA" id="ARBA00022490"/>
    </source>
</evidence>
<dbReference type="GO" id="GO:0006282">
    <property type="term" value="P:regulation of DNA repair"/>
    <property type="evidence" value="ECO:0007669"/>
    <property type="project" value="UniProtKB-UniRule"/>
</dbReference>
<keyword evidence="11" id="KW-1185">Reference proteome</keyword>
<dbReference type="InterPro" id="IPR053926">
    <property type="entry name" value="RecX_HTH_1st"/>
</dbReference>
<dbReference type="Pfam" id="PF21982">
    <property type="entry name" value="RecX_HTH1"/>
    <property type="match status" value="1"/>
</dbReference>
<evidence type="ECO:0000256" key="2">
    <source>
        <dbReference type="ARBA" id="ARBA00009695"/>
    </source>
</evidence>
<dbReference type="InterPro" id="IPR036388">
    <property type="entry name" value="WH-like_DNA-bd_sf"/>
</dbReference>
<evidence type="ECO:0000259" key="9">
    <source>
        <dbReference type="Pfam" id="PF21982"/>
    </source>
</evidence>
<dbReference type="InterPro" id="IPR053924">
    <property type="entry name" value="RecX_HTH_2nd"/>
</dbReference>
<reference evidence="11" key="1">
    <citation type="submission" date="2016-10" db="EMBL/GenBank/DDBJ databases">
        <authorList>
            <person name="Varghese N."/>
        </authorList>
    </citation>
    <scope>NUCLEOTIDE SEQUENCE [LARGE SCALE GENOMIC DNA]</scope>
    <source>
        <strain evidence="11">DSM 24868</strain>
    </source>
</reference>
<evidence type="ECO:0000256" key="3">
    <source>
        <dbReference type="ARBA" id="ARBA00018111"/>
    </source>
</evidence>
<dbReference type="eggNOG" id="COG2137">
    <property type="taxonomic scope" value="Bacteria"/>
</dbReference>
<evidence type="ECO:0000256" key="5">
    <source>
        <dbReference type="HAMAP-Rule" id="MF_01114"/>
    </source>
</evidence>
<dbReference type="InterPro" id="IPR003783">
    <property type="entry name" value="Regulatory_RecX"/>
</dbReference>
<dbReference type="EMBL" id="FNZI01000004">
    <property type="protein sequence ID" value="SEJ47634.1"/>
    <property type="molecule type" value="Genomic_DNA"/>
</dbReference>
<evidence type="ECO:0000256" key="1">
    <source>
        <dbReference type="ARBA" id="ARBA00004496"/>
    </source>
</evidence>